<feature type="compositionally biased region" description="Low complexity" evidence="6">
    <location>
        <begin position="801"/>
        <end position="810"/>
    </location>
</feature>
<feature type="region of interest" description="Disordered" evidence="6">
    <location>
        <begin position="221"/>
        <end position="240"/>
    </location>
</feature>
<gene>
    <name evidence="8" type="primary">SNCAIP</name>
</gene>
<dbReference type="FunFam" id="3.30.160.60:FF:000710">
    <property type="entry name" value="Zinc finger protein 768"/>
    <property type="match status" value="1"/>
</dbReference>
<dbReference type="Ensembl" id="ENSELUT00000038767.3">
    <property type="protein sequence ID" value="ENSELUP00000014068.2"/>
    <property type="gene ID" value="ENSELUG00000014113.3"/>
</dbReference>
<dbReference type="GeneTree" id="ENSGT00940000161664"/>
<dbReference type="SMART" id="SM00355">
    <property type="entry name" value="ZnF_C2H2"/>
    <property type="match status" value="2"/>
</dbReference>
<feature type="compositionally biased region" description="Polar residues" evidence="6">
    <location>
        <begin position="712"/>
        <end position="727"/>
    </location>
</feature>
<feature type="region of interest" description="Disordered" evidence="6">
    <location>
        <begin position="1150"/>
        <end position="1228"/>
    </location>
</feature>
<dbReference type="PANTHER" id="PTHR47166">
    <property type="entry name" value="ZINC FINGER PROTEIN 831"/>
    <property type="match status" value="1"/>
</dbReference>
<evidence type="ECO:0000256" key="6">
    <source>
        <dbReference type="SAM" id="MobiDB-lite"/>
    </source>
</evidence>
<feature type="compositionally biased region" description="Polar residues" evidence="6">
    <location>
        <begin position="791"/>
        <end position="800"/>
    </location>
</feature>
<evidence type="ECO:0000256" key="2">
    <source>
        <dbReference type="ARBA" id="ARBA00022737"/>
    </source>
</evidence>
<feature type="domain" description="C2H2-type" evidence="7">
    <location>
        <begin position="157"/>
        <end position="186"/>
    </location>
</feature>
<feature type="compositionally biased region" description="Basic and acidic residues" evidence="6">
    <location>
        <begin position="362"/>
        <end position="376"/>
    </location>
</feature>
<feature type="region of interest" description="Disordered" evidence="6">
    <location>
        <begin position="638"/>
        <end position="675"/>
    </location>
</feature>
<accession>A0A3P8YBP8</accession>
<keyword evidence="9" id="KW-1185">Reference proteome</keyword>
<feature type="region of interest" description="Disordered" evidence="6">
    <location>
        <begin position="177"/>
        <end position="211"/>
    </location>
</feature>
<feature type="compositionally biased region" description="Low complexity" evidence="6">
    <location>
        <begin position="185"/>
        <end position="206"/>
    </location>
</feature>
<keyword evidence="3 5" id="KW-0863">Zinc-finger</keyword>
<reference evidence="8" key="3">
    <citation type="submission" date="2025-08" db="UniProtKB">
        <authorList>
            <consortium name="Ensembl"/>
        </authorList>
    </citation>
    <scope>IDENTIFICATION</scope>
</reference>
<reference evidence="8" key="4">
    <citation type="submission" date="2025-09" db="UniProtKB">
        <authorList>
            <consortium name="Ensembl"/>
        </authorList>
    </citation>
    <scope>IDENTIFICATION</scope>
</reference>
<dbReference type="InterPro" id="IPR013087">
    <property type="entry name" value="Znf_C2H2_type"/>
</dbReference>
<dbReference type="PROSITE" id="PS00028">
    <property type="entry name" value="ZINC_FINGER_C2H2_1"/>
    <property type="match status" value="2"/>
</dbReference>
<feature type="compositionally biased region" description="Low complexity" evidence="6">
    <location>
        <begin position="221"/>
        <end position="234"/>
    </location>
</feature>
<reference evidence="9" key="1">
    <citation type="journal article" date="2014" name="PLoS ONE">
        <title>The genome and linkage map of the northern pike (Esox lucius): conserved synteny revealed between the salmonid sister group and the Neoteleostei.</title>
        <authorList>
            <person name="Rondeau E.B."/>
            <person name="Minkley D.R."/>
            <person name="Leong J.S."/>
            <person name="Messmer A.M."/>
            <person name="Jantzen J.R."/>
            <person name="von Schalburg K.R."/>
            <person name="Lemon C."/>
            <person name="Bird N.H."/>
            <person name="Koop B.F."/>
        </authorList>
    </citation>
    <scope>NUCLEOTIDE SEQUENCE</scope>
</reference>
<feature type="compositionally biased region" description="Polar residues" evidence="6">
    <location>
        <begin position="1269"/>
        <end position="1280"/>
    </location>
</feature>
<dbReference type="PANTHER" id="PTHR47166:SF1">
    <property type="entry name" value="ZINC FINGER PROTEIN 831"/>
    <property type="match status" value="1"/>
</dbReference>
<feature type="compositionally biased region" description="Low complexity" evidence="6">
    <location>
        <begin position="415"/>
        <end position="429"/>
    </location>
</feature>
<feature type="domain" description="C2H2-type" evidence="7">
    <location>
        <begin position="129"/>
        <end position="156"/>
    </location>
</feature>
<dbReference type="Proteomes" id="UP000265140">
    <property type="component" value="Chromosome 2"/>
</dbReference>
<evidence type="ECO:0000256" key="3">
    <source>
        <dbReference type="ARBA" id="ARBA00022771"/>
    </source>
</evidence>
<feature type="compositionally biased region" description="Polar residues" evidence="6">
    <location>
        <begin position="1150"/>
        <end position="1180"/>
    </location>
</feature>
<protein>
    <recommendedName>
        <fullName evidence="7">C2H2-type domain-containing protein</fullName>
    </recommendedName>
</protein>
<dbReference type="GO" id="GO:0008270">
    <property type="term" value="F:zinc ion binding"/>
    <property type="evidence" value="ECO:0007669"/>
    <property type="project" value="UniProtKB-KW"/>
</dbReference>
<feature type="compositionally biased region" description="Low complexity" evidence="6">
    <location>
        <begin position="1206"/>
        <end position="1217"/>
    </location>
</feature>
<reference evidence="8" key="2">
    <citation type="submission" date="2020-02" db="EMBL/GenBank/DDBJ databases">
        <title>Esox lucius (northern pike) genome, fEsoLuc1, primary haplotype.</title>
        <authorList>
            <person name="Myers G."/>
            <person name="Karagic N."/>
            <person name="Meyer A."/>
            <person name="Pippel M."/>
            <person name="Reichard M."/>
            <person name="Winkler S."/>
            <person name="Tracey A."/>
            <person name="Sims Y."/>
            <person name="Howe K."/>
            <person name="Rhie A."/>
            <person name="Formenti G."/>
            <person name="Durbin R."/>
            <person name="Fedrigo O."/>
            <person name="Jarvis E.D."/>
        </authorList>
    </citation>
    <scope>NUCLEOTIDE SEQUENCE [LARGE SCALE GENOMIC DNA]</scope>
</reference>
<feature type="compositionally biased region" description="Basic and acidic residues" evidence="6">
    <location>
        <begin position="307"/>
        <end position="328"/>
    </location>
</feature>
<evidence type="ECO:0000256" key="1">
    <source>
        <dbReference type="ARBA" id="ARBA00022723"/>
    </source>
</evidence>
<keyword evidence="1" id="KW-0479">Metal-binding</keyword>
<feature type="region of interest" description="Disordered" evidence="6">
    <location>
        <begin position="305"/>
        <end position="340"/>
    </location>
</feature>
<feature type="compositionally biased region" description="Polar residues" evidence="6">
    <location>
        <begin position="1290"/>
        <end position="1309"/>
    </location>
</feature>
<feature type="compositionally biased region" description="Low complexity" evidence="6">
    <location>
        <begin position="439"/>
        <end position="468"/>
    </location>
</feature>
<evidence type="ECO:0000259" key="7">
    <source>
        <dbReference type="PROSITE" id="PS50157"/>
    </source>
</evidence>
<feature type="compositionally biased region" description="Polar residues" evidence="6">
    <location>
        <begin position="377"/>
        <end position="387"/>
    </location>
</feature>
<feature type="compositionally biased region" description="Polar residues" evidence="6">
    <location>
        <begin position="398"/>
        <end position="414"/>
    </location>
</feature>
<sequence length="1309" mass="139450">METGKQDLVNVLALGSSLVSDTCQKDNKNSRTPQAALTTMFLHTMPALPSQTQIQPKVSKDASTALHLSMGSVPTIAPILQLGSMETLPFLTLHLPAGLQLHRPAAPERPPGLGTSVSVVRPSRSTGKHLCPHCGRDCIKPSVLEKHLRCHTGERPYPCTTCGISFKTQSNLYKHRRTQAHARLSSESGSEQGSLGSLGSQDSLQGYQDLQHGYSSSGSLASLGSLQSHSSTGSVESLQDHNQDLLGSKDVLTSSHSLEGPSQDPGSCLTATTTTSLCTAQRNGTGRDRETVLALGCDRVLSTELYGGKRDPGETKDEGREKKTDMEKPALTPTRHLPLQRQPAIFSHWDGSLAGVPAQKHERFLSRGKSLSHDSTDSGFSETSSPGSGPHHNRSPEPGSQHNQSPGSGSQHIQSPGSGPHNDSPGSGSHHNHSPGPGPHNSSTGSGPHNNSPGFGSNNPSTGSGPHNHSMMSVSESNIELKDQLENFQTLPDQTNATHTEALTQPSDTTTQINPKHTVTRINISHKHKHPGMEARSTVPVQAQKSLEERISKLISENNAVVEDKRLDTVRPRRTILSKQGSIDLPLPYTYKDSFHFDMKTSNRPPQAWQRAEMGGQGGLNISVPTQTSIGLQNHASLTRSSSLPHSVGCQRTDRTGSASRHQSDRTHLGRKSSTGLLYPLGFTTKSVDHHASGHHPLVRQGAVDGLPAEGLTTSSGENVHVDSTTGPCGEPTKKSHRKKSQKFAYNKWHMYGGGGGTFTKLYSPEKTADPGLLKAKRSLVGREQEGTLGVQRSGSEVNRSTGSSVTSLVTSEIQSRATSLGSTAGSTTTVFHPSCLLANIPPLNHVHSHYIPSHLHSTNTSTHTSSLKHIISHMSVKHPLSQTSSFTHSSSIKHPLVRTQSVSTDIFCMARTGNSYQTDFVSETVTHQENYSYASQCSRVPSERKKQKIEANVCLLGEGSENNSSHLNQVPGLIPAPGQNQSPVLIPAPGQNQTPVLIPAPGQNQSPVLIPAPGQNQTPVLIPAPGQNQTPVLIPPLGQNQSPVLIPAPGQNQSPVLIQAPVLNQAPILIHTPVQNQTPVQNKAPVQNQASVQNQVPVLSSISHGIANPHFSSGNTFSPCTSFVSSDTCFLPKYQLRFPTVEIDSAALNPTQPKSISHNTADLTPKQPGTISHNTTDLTPKQPRKISHYTADLTPKQPGTISHNTTDLTPTQPKTTSHNTADLTLKQHRTRSYNTAGFTFIQSYPDPPIKSSGPLISSGPLTYSGPLTSSGPLISSGPLTSPVPVISSGPLTSSGPVKSSGPINSSGP</sequence>
<feature type="region of interest" description="Disordered" evidence="6">
    <location>
        <begin position="362"/>
        <end position="476"/>
    </location>
</feature>
<keyword evidence="4" id="KW-0862">Zinc</keyword>
<dbReference type="PROSITE" id="PS50157">
    <property type="entry name" value="ZINC_FINGER_C2H2_2"/>
    <property type="match status" value="2"/>
</dbReference>
<feature type="region of interest" description="Disordered" evidence="6">
    <location>
        <begin position="780"/>
        <end position="810"/>
    </location>
</feature>
<evidence type="ECO:0000313" key="8">
    <source>
        <dbReference type="Ensembl" id="ENSELUP00000014068.2"/>
    </source>
</evidence>
<evidence type="ECO:0000256" key="5">
    <source>
        <dbReference type="PROSITE-ProRule" id="PRU00042"/>
    </source>
</evidence>
<evidence type="ECO:0000313" key="9">
    <source>
        <dbReference type="Proteomes" id="UP000265140"/>
    </source>
</evidence>
<dbReference type="InParanoid" id="A0A3P8YBP8"/>
<dbReference type="SUPFAM" id="SSF57667">
    <property type="entry name" value="beta-beta-alpha zinc fingers"/>
    <property type="match status" value="1"/>
</dbReference>
<dbReference type="Gene3D" id="3.30.160.60">
    <property type="entry name" value="Classic Zinc Finger"/>
    <property type="match status" value="2"/>
</dbReference>
<organism evidence="8 9">
    <name type="scientific">Esox lucius</name>
    <name type="common">Northern pike</name>
    <dbReference type="NCBI Taxonomy" id="8010"/>
    <lineage>
        <taxon>Eukaryota</taxon>
        <taxon>Metazoa</taxon>
        <taxon>Chordata</taxon>
        <taxon>Craniata</taxon>
        <taxon>Vertebrata</taxon>
        <taxon>Euteleostomi</taxon>
        <taxon>Actinopterygii</taxon>
        <taxon>Neopterygii</taxon>
        <taxon>Teleostei</taxon>
        <taxon>Protacanthopterygii</taxon>
        <taxon>Esociformes</taxon>
        <taxon>Esocidae</taxon>
        <taxon>Esox</taxon>
    </lineage>
</organism>
<name>A0A3P8YBP8_ESOLU</name>
<dbReference type="Bgee" id="ENSELUG00000014113">
    <property type="expression patterns" value="Expressed in head kidney and 9 other cell types or tissues"/>
</dbReference>
<keyword evidence="2" id="KW-0677">Repeat</keyword>
<dbReference type="STRING" id="8010.ENSELUP00000014068"/>
<feature type="region of interest" description="Disordered" evidence="6">
    <location>
        <begin position="1269"/>
        <end position="1309"/>
    </location>
</feature>
<evidence type="ECO:0000256" key="4">
    <source>
        <dbReference type="ARBA" id="ARBA00022833"/>
    </source>
</evidence>
<proteinExistence type="predicted"/>
<feature type="region of interest" description="Disordered" evidence="6">
    <location>
        <begin position="707"/>
        <end position="742"/>
    </location>
</feature>
<dbReference type="InterPro" id="IPR036236">
    <property type="entry name" value="Znf_C2H2_sf"/>
</dbReference>